<accession>A0A4V3D6Y1</accession>
<evidence type="ECO:0000313" key="10">
    <source>
        <dbReference type="EMBL" id="TDQ45707.1"/>
    </source>
</evidence>
<feature type="transmembrane region" description="Helical" evidence="8">
    <location>
        <begin position="46"/>
        <end position="67"/>
    </location>
</feature>
<evidence type="ECO:0000256" key="3">
    <source>
        <dbReference type="ARBA" id="ARBA00004856"/>
    </source>
</evidence>
<keyword evidence="5 8" id="KW-0812">Transmembrane</keyword>
<comment type="subcellular location">
    <subcellularLocation>
        <location evidence="2">Membrane</location>
        <topology evidence="2">Multi-pass membrane protein</topology>
    </subcellularLocation>
</comment>
<evidence type="ECO:0000256" key="2">
    <source>
        <dbReference type="ARBA" id="ARBA00004141"/>
    </source>
</evidence>
<sequence>MSEKPSFHQQDDQRGKALRDYWPLTILVLVSISAGFALAWQQDFSVRQIMHGSMGFFLCVFALLKLFHPQAFAGGFSMYDLLAKRWRPYAYVYPFIELLLGLAYLAHWQRHLVYSATIIIMVFGAVGVVYALTRDLDINCPCMGSILDVPLSTVTLTENLGMALMASVMLLATV</sequence>
<dbReference type="AlphaFoldDB" id="A0A4V3D6Y1"/>
<evidence type="ECO:0000256" key="5">
    <source>
        <dbReference type="ARBA" id="ARBA00022692"/>
    </source>
</evidence>
<comment type="pathway">
    <text evidence="3">One-carbon metabolism; methylamine degradation.</text>
</comment>
<feature type="transmembrane region" description="Helical" evidence="8">
    <location>
        <begin position="112"/>
        <end position="133"/>
    </location>
</feature>
<comment type="function">
    <text evidence="1">May be specifically involved in the processing, transport, and/or maturation of the MADH beta-subunit.</text>
</comment>
<dbReference type="UniPathway" id="UPA00895"/>
<evidence type="ECO:0000313" key="11">
    <source>
        <dbReference type="Proteomes" id="UP000295375"/>
    </source>
</evidence>
<protein>
    <recommendedName>
        <fullName evidence="4">Methylamine utilization protein MauE</fullName>
    </recommendedName>
</protein>
<proteinExistence type="predicted"/>
<evidence type="ECO:0000259" key="9">
    <source>
        <dbReference type="Pfam" id="PF07291"/>
    </source>
</evidence>
<reference evidence="10 11" key="1">
    <citation type="submission" date="2019-03" db="EMBL/GenBank/DDBJ databases">
        <title>Genomic Encyclopedia of Type Strains, Phase IV (KMG-IV): sequencing the most valuable type-strain genomes for metagenomic binning, comparative biology and taxonomic classification.</title>
        <authorList>
            <person name="Goeker M."/>
        </authorList>
    </citation>
    <scope>NUCLEOTIDE SEQUENCE [LARGE SCALE GENOMIC DNA]</scope>
    <source>
        <strain evidence="10 11">DSM 103792</strain>
    </source>
</reference>
<dbReference type="InterPro" id="IPR009908">
    <property type="entry name" value="Methylamine_util_MauE"/>
</dbReference>
<evidence type="ECO:0000256" key="8">
    <source>
        <dbReference type="SAM" id="Phobius"/>
    </source>
</evidence>
<keyword evidence="6 8" id="KW-1133">Transmembrane helix</keyword>
<dbReference type="GO" id="GO:0016020">
    <property type="term" value="C:membrane"/>
    <property type="evidence" value="ECO:0007669"/>
    <property type="project" value="UniProtKB-SubCell"/>
</dbReference>
<comment type="caution">
    <text evidence="10">The sequence shown here is derived from an EMBL/GenBank/DDBJ whole genome shotgun (WGS) entry which is preliminary data.</text>
</comment>
<evidence type="ECO:0000256" key="1">
    <source>
        <dbReference type="ARBA" id="ARBA00003475"/>
    </source>
</evidence>
<keyword evidence="11" id="KW-1185">Reference proteome</keyword>
<dbReference type="EMBL" id="SNYM01000018">
    <property type="protein sequence ID" value="TDQ45707.1"/>
    <property type="molecule type" value="Genomic_DNA"/>
</dbReference>
<feature type="transmembrane region" description="Helical" evidence="8">
    <location>
        <begin position="88"/>
        <end position="106"/>
    </location>
</feature>
<evidence type="ECO:0000256" key="4">
    <source>
        <dbReference type="ARBA" id="ARBA00019078"/>
    </source>
</evidence>
<dbReference type="Pfam" id="PF07291">
    <property type="entry name" value="MauE"/>
    <property type="match status" value="1"/>
</dbReference>
<dbReference type="GO" id="GO:0030416">
    <property type="term" value="P:methylamine metabolic process"/>
    <property type="evidence" value="ECO:0007669"/>
    <property type="project" value="InterPro"/>
</dbReference>
<feature type="domain" description="Methylamine utilisation protein MauE" evidence="9">
    <location>
        <begin position="49"/>
        <end position="171"/>
    </location>
</feature>
<evidence type="ECO:0000256" key="7">
    <source>
        <dbReference type="ARBA" id="ARBA00023136"/>
    </source>
</evidence>
<organism evidence="10 11">
    <name type="scientific">Permianibacter aggregans</name>
    <dbReference type="NCBI Taxonomy" id="1510150"/>
    <lineage>
        <taxon>Bacteria</taxon>
        <taxon>Pseudomonadati</taxon>
        <taxon>Pseudomonadota</taxon>
        <taxon>Gammaproteobacteria</taxon>
        <taxon>Pseudomonadales</taxon>
        <taxon>Pseudomonadaceae</taxon>
        <taxon>Permianibacter</taxon>
    </lineage>
</organism>
<evidence type="ECO:0000256" key="6">
    <source>
        <dbReference type="ARBA" id="ARBA00022989"/>
    </source>
</evidence>
<dbReference type="Proteomes" id="UP000295375">
    <property type="component" value="Unassembled WGS sequence"/>
</dbReference>
<dbReference type="OrthoDB" id="9800621at2"/>
<feature type="transmembrane region" description="Helical" evidence="8">
    <location>
        <begin position="21"/>
        <end position="40"/>
    </location>
</feature>
<gene>
    <name evidence="10" type="ORF">EV696_11858</name>
</gene>
<dbReference type="RefSeq" id="WP_133592536.1">
    <property type="nucleotide sequence ID" value="NZ_CP037953.1"/>
</dbReference>
<name>A0A4V3D6Y1_9GAMM</name>
<keyword evidence="7 8" id="KW-0472">Membrane</keyword>